<sequence length="122" mass="13847">MAIKLNAEQIKQLKQQLFVANRSSHFVIITAISKNENTAVKMVTDWNNYLNMKSSNSDKFDFHVIRDILPITDNLVYWAVAQQNLHTAQAQGDQSEAIVNDLEYYTNKVMVENKVKSAATNG</sequence>
<dbReference type="PATRIC" id="fig|797515.3.peg.1878"/>
<proteinExistence type="predicted"/>
<organism evidence="1 2">
    <name type="scientific">Lentilactobacillus parafarraginis F0439</name>
    <dbReference type="NCBI Taxonomy" id="797515"/>
    <lineage>
        <taxon>Bacteria</taxon>
        <taxon>Bacillati</taxon>
        <taxon>Bacillota</taxon>
        <taxon>Bacilli</taxon>
        <taxon>Lactobacillales</taxon>
        <taxon>Lactobacillaceae</taxon>
        <taxon>Lentilactobacillus</taxon>
    </lineage>
</organism>
<dbReference type="AlphaFoldDB" id="G9ZQR2"/>
<comment type="caution">
    <text evidence="1">The sequence shown here is derived from an EMBL/GenBank/DDBJ whole genome shotgun (WGS) entry which is preliminary data.</text>
</comment>
<dbReference type="RefSeq" id="WP_008213731.1">
    <property type="nucleotide sequence ID" value="NZ_JH415034.1"/>
</dbReference>
<dbReference type="EMBL" id="AGEY01000150">
    <property type="protein sequence ID" value="EHL97125.1"/>
    <property type="molecule type" value="Genomic_DNA"/>
</dbReference>
<dbReference type="STRING" id="797515.HMPREF9103_02070"/>
<name>G9ZQR2_9LACO</name>
<reference evidence="1 2" key="1">
    <citation type="submission" date="2011-09" db="EMBL/GenBank/DDBJ databases">
        <authorList>
            <person name="Weinstock G."/>
            <person name="Sodergren E."/>
            <person name="Clifton S."/>
            <person name="Fulton L."/>
            <person name="Fulton B."/>
            <person name="Courtney L."/>
            <person name="Fronick C."/>
            <person name="Harrison M."/>
            <person name="Strong C."/>
            <person name="Farmer C."/>
            <person name="Delahaunty K."/>
            <person name="Markovic C."/>
            <person name="Hall O."/>
            <person name="Minx P."/>
            <person name="Tomlinson C."/>
            <person name="Mitreva M."/>
            <person name="Hou S."/>
            <person name="Chen J."/>
            <person name="Wollam A."/>
            <person name="Pepin K.H."/>
            <person name="Johnson M."/>
            <person name="Bhonagiri V."/>
            <person name="Zhang X."/>
            <person name="Suruliraj S."/>
            <person name="Warren W."/>
            <person name="Chinwalla A."/>
            <person name="Mardis E.R."/>
            <person name="Wilson R.K."/>
        </authorList>
    </citation>
    <scope>NUCLEOTIDE SEQUENCE [LARGE SCALE GENOMIC DNA]</scope>
    <source>
        <strain evidence="1 2">F0439</strain>
    </source>
</reference>
<gene>
    <name evidence="1" type="ORF">HMPREF9103_02070</name>
</gene>
<evidence type="ECO:0000313" key="1">
    <source>
        <dbReference type="EMBL" id="EHL97125.1"/>
    </source>
</evidence>
<accession>G9ZQR2</accession>
<protein>
    <submittedName>
        <fullName evidence="1">Uncharacterized protein</fullName>
    </submittedName>
</protein>
<evidence type="ECO:0000313" key="2">
    <source>
        <dbReference type="Proteomes" id="UP000004625"/>
    </source>
</evidence>
<dbReference type="Proteomes" id="UP000004625">
    <property type="component" value="Unassembled WGS sequence"/>
</dbReference>
<dbReference type="eggNOG" id="ENOG50309YS">
    <property type="taxonomic scope" value="Bacteria"/>
</dbReference>
<dbReference type="HOGENOM" id="CLU_2000942_0_0_9"/>
<keyword evidence="2" id="KW-1185">Reference proteome</keyword>